<dbReference type="AlphaFoldDB" id="A0A143HIZ2"/>
<dbReference type="OrthoDB" id="5706213at2"/>
<reference evidence="4" key="2">
    <citation type="submission" date="2016-03" db="EMBL/GenBank/DDBJ databases">
        <authorList>
            <person name="Lee Y.-S."/>
            <person name="Choi Y.-L."/>
        </authorList>
    </citation>
    <scope>NUCLEOTIDE SEQUENCE [LARGE SCALE GENOMIC DNA]</scope>
    <source>
        <strain evidence="4">DAU221</strain>
    </source>
</reference>
<dbReference type="GeneID" id="76606745"/>
<gene>
    <name evidence="2" type="ORF">A3224_01630</name>
    <name evidence="3" type="ORF">OQJ68_00900</name>
</gene>
<feature type="transmembrane region" description="Helical" evidence="1">
    <location>
        <begin position="25"/>
        <end position="45"/>
    </location>
</feature>
<evidence type="ECO:0000313" key="4">
    <source>
        <dbReference type="Proteomes" id="UP000076077"/>
    </source>
</evidence>
<evidence type="ECO:0000256" key="1">
    <source>
        <dbReference type="SAM" id="Phobius"/>
    </source>
</evidence>
<dbReference type="RefSeq" id="WP_067150607.1">
    <property type="nucleotide sequence ID" value="NZ_CP014864.1"/>
</dbReference>
<feature type="transmembrane region" description="Helical" evidence="1">
    <location>
        <begin position="150"/>
        <end position="175"/>
    </location>
</feature>
<keyword evidence="1" id="KW-0472">Membrane</keyword>
<evidence type="ECO:0000313" key="3">
    <source>
        <dbReference type="EMBL" id="MCX2800338.1"/>
    </source>
</evidence>
<keyword evidence="1" id="KW-1133">Transmembrane helix</keyword>
<accession>A0A143HIZ2</accession>
<dbReference type="EMBL" id="JAPHQB010000001">
    <property type="protein sequence ID" value="MCX2800338.1"/>
    <property type="molecule type" value="Genomic_DNA"/>
</dbReference>
<sequence>MIASLSLKQLPERITALPQKAQQQLLAALIWLVLALFCGAALGHYHGQQVAAATARDRAEAEAAAKFLAAQSLEPIVAGDRISIQLLGQQVLALPAITGVSIRDVESNALAQVGDIHSGESVTAPVVLHDSIAGSVTVNLLPGGDIPFPWASLLLCLVFALPISAAAALAAASLIRRRKLPLVQAVPTPRAVPEVAVGLYLRPLNWAQLGNQLSRSALEKLERALEGQLQLLGRIYDAQPLKHAGPQQGLGFCGEDAAFRAVCCGLLLRELQGATRAAGLQLGLAVVPAQLSVFGFASELLLAQTRGLSLHPELLGNPSLDGRIVRHDASWGAEITGLTPNYQKLLDNQLRQLVHSHATSEP</sequence>
<keyword evidence="1" id="KW-0812">Transmembrane</keyword>
<dbReference type="STRING" id="252514.A3224_01630"/>
<dbReference type="Proteomes" id="UP001209730">
    <property type="component" value="Unassembled WGS sequence"/>
</dbReference>
<reference evidence="3" key="3">
    <citation type="submission" date="2022-11" db="EMBL/GenBank/DDBJ databases">
        <title>Chitin-degrading and fungicidal potential of chitinolytic bacterial strains from marine environment of the Pacific Ocean regions.</title>
        <authorList>
            <person name="Pentekhina I."/>
            <person name="Nedashkovskaya O."/>
            <person name="Seitkalieva A."/>
            <person name="Podvolotskaya A."/>
            <person name="Tekutyeva L."/>
            <person name="Balabanova L."/>
        </authorList>
    </citation>
    <scope>NUCLEOTIDE SEQUENCE</scope>
    <source>
        <strain evidence="3">KMM 6838</strain>
    </source>
</reference>
<keyword evidence="4" id="KW-1185">Reference proteome</keyword>
<dbReference type="KEGG" id="mthd:A3224_01630"/>
<organism evidence="2 4">
    <name type="scientific">Microbulbifer thermotolerans</name>
    <dbReference type="NCBI Taxonomy" id="252514"/>
    <lineage>
        <taxon>Bacteria</taxon>
        <taxon>Pseudomonadati</taxon>
        <taxon>Pseudomonadota</taxon>
        <taxon>Gammaproteobacteria</taxon>
        <taxon>Cellvibrionales</taxon>
        <taxon>Microbulbiferaceae</taxon>
        <taxon>Microbulbifer</taxon>
    </lineage>
</organism>
<proteinExistence type="predicted"/>
<dbReference type="Proteomes" id="UP000076077">
    <property type="component" value="Chromosome"/>
</dbReference>
<name>A0A143HIZ2_MICTH</name>
<evidence type="ECO:0000313" key="2">
    <source>
        <dbReference type="EMBL" id="AMX01450.1"/>
    </source>
</evidence>
<reference evidence="2" key="1">
    <citation type="submission" date="2016-03" db="EMBL/GenBank/DDBJ databases">
        <authorList>
            <person name="Ploux O."/>
        </authorList>
    </citation>
    <scope>NUCLEOTIDE SEQUENCE [LARGE SCALE GENOMIC DNA]</scope>
    <source>
        <strain evidence="2">DAU221</strain>
    </source>
</reference>
<protein>
    <submittedName>
        <fullName evidence="2">Uncharacterized protein</fullName>
    </submittedName>
</protein>
<dbReference type="EMBL" id="CP014864">
    <property type="protein sequence ID" value="AMX01450.1"/>
    <property type="molecule type" value="Genomic_DNA"/>
</dbReference>